<feature type="region of interest" description="Disordered" evidence="1">
    <location>
        <begin position="100"/>
        <end position="221"/>
    </location>
</feature>
<protein>
    <submittedName>
        <fullName evidence="2">Uncharacterized protein</fullName>
    </submittedName>
</protein>
<dbReference type="AlphaFoldDB" id="A0A0L0H603"/>
<name>A0A0L0H603_SPIPD</name>
<dbReference type="EMBL" id="KQ257469">
    <property type="protein sequence ID" value="KNC96404.1"/>
    <property type="molecule type" value="Genomic_DNA"/>
</dbReference>
<dbReference type="InParanoid" id="A0A0L0H603"/>
<evidence type="ECO:0000313" key="3">
    <source>
        <dbReference type="Proteomes" id="UP000053201"/>
    </source>
</evidence>
<keyword evidence="3" id="KW-1185">Reference proteome</keyword>
<dbReference type="OrthoDB" id="2133074at2759"/>
<feature type="compositionally biased region" description="Basic and acidic residues" evidence="1">
    <location>
        <begin position="199"/>
        <end position="217"/>
    </location>
</feature>
<dbReference type="VEuPathDB" id="FungiDB:SPPG_08303"/>
<sequence length="354" mass="39393">MNEQRIYAQRERAVGLPAKKGGVANPGSADKQSSAIPEPFRTRDKIPRGPENLPAINSSVAQERETADGKKYFNRWSNYDDVPIPTVLKQLMPEQVTTIDIKAYPDGEEPPPSPSELTVPLRNQSVHREASSHHSQKRAAEASAVQRNALPSQRQHYIDSAGSAIVRPPRRGSQPTPANAPQRATKPPLPLPLSPQTRSQDRDRSGKRPKKPPERQDSQYAVFMDYSSEVDGTVVYVANHGSRNVAKVPTIKHNGERSPYNGRSPKEIREWATATGNGERLQSGQRNHQWDQARPESYLPRIEKSDVLLSGLKEIDVEKRATGEDRYTFSISSPQIDKGEGYKKKSTGCHCTIL</sequence>
<feature type="region of interest" description="Disordered" evidence="1">
    <location>
        <begin position="1"/>
        <end position="64"/>
    </location>
</feature>
<reference evidence="2 3" key="1">
    <citation type="submission" date="2009-08" db="EMBL/GenBank/DDBJ databases">
        <title>The Genome Sequence of Spizellomyces punctatus strain DAOM BR117.</title>
        <authorList>
            <consortium name="The Broad Institute Genome Sequencing Platform"/>
            <person name="Russ C."/>
            <person name="Cuomo C."/>
            <person name="Shea T."/>
            <person name="Young S.K."/>
            <person name="Zeng Q."/>
            <person name="Koehrsen M."/>
            <person name="Haas B."/>
            <person name="Borodovsky M."/>
            <person name="Guigo R."/>
            <person name="Alvarado L."/>
            <person name="Berlin A."/>
            <person name="Bochicchio J."/>
            <person name="Borenstein D."/>
            <person name="Chapman S."/>
            <person name="Chen Z."/>
            <person name="Engels R."/>
            <person name="Freedman E."/>
            <person name="Gellesch M."/>
            <person name="Goldberg J."/>
            <person name="Griggs A."/>
            <person name="Gujja S."/>
            <person name="Heiman D."/>
            <person name="Hepburn T."/>
            <person name="Howarth C."/>
            <person name="Jen D."/>
            <person name="Larson L."/>
            <person name="Lewis B."/>
            <person name="Mehta T."/>
            <person name="Park D."/>
            <person name="Pearson M."/>
            <person name="Roberts A."/>
            <person name="Saif S."/>
            <person name="Shenoy N."/>
            <person name="Sisk P."/>
            <person name="Stolte C."/>
            <person name="Sykes S."/>
            <person name="Thomson T."/>
            <person name="Walk T."/>
            <person name="White J."/>
            <person name="Yandava C."/>
            <person name="Burger G."/>
            <person name="Gray M.W."/>
            <person name="Holland P.W.H."/>
            <person name="King N."/>
            <person name="Lang F.B.F."/>
            <person name="Roger A.J."/>
            <person name="Ruiz-Trillo I."/>
            <person name="Lander E."/>
            <person name="Nusbaum C."/>
        </authorList>
    </citation>
    <scope>NUCLEOTIDE SEQUENCE [LARGE SCALE GENOMIC DNA]</scope>
    <source>
        <strain evidence="2 3">DAOM BR117</strain>
    </source>
</reference>
<dbReference type="Proteomes" id="UP000053201">
    <property type="component" value="Unassembled WGS sequence"/>
</dbReference>
<gene>
    <name evidence="2" type="ORF">SPPG_08303</name>
</gene>
<dbReference type="GeneID" id="27691474"/>
<feature type="compositionally biased region" description="Polar residues" evidence="1">
    <location>
        <begin position="145"/>
        <end position="155"/>
    </location>
</feature>
<dbReference type="RefSeq" id="XP_016604444.1">
    <property type="nucleotide sequence ID" value="XM_016756460.1"/>
</dbReference>
<evidence type="ECO:0000256" key="1">
    <source>
        <dbReference type="SAM" id="MobiDB-lite"/>
    </source>
</evidence>
<accession>A0A0L0H603</accession>
<proteinExistence type="predicted"/>
<organism evidence="2 3">
    <name type="scientific">Spizellomyces punctatus (strain DAOM BR117)</name>
    <dbReference type="NCBI Taxonomy" id="645134"/>
    <lineage>
        <taxon>Eukaryota</taxon>
        <taxon>Fungi</taxon>
        <taxon>Fungi incertae sedis</taxon>
        <taxon>Chytridiomycota</taxon>
        <taxon>Chytridiomycota incertae sedis</taxon>
        <taxon>Chytridiomycetes</taxon>
        <taxon>Spizellomycetales</taxon>
        <taxon>Spizellomycetaceae</taxon>
        <taxon>Spizellomyces</taxon>
    </lineage>
</organism>
<evidence type="ECO:0000313" key="2">
    <source>
        <dbReference type="EMBL" id="KNC96404.1"/>
    </source>
</evidence>